<organism evidence="1 2">
    <name type="scientific">Malus domestica</name>
    <name type="common">Apple</name>
    <name type="synonym">Pyrus malus</name>
    <dbReference type="NCBI Taxonomy" id="3750"/>
    <lineage>
        <taxon>Eukaryota</taxon>
        <taxon>Viridiplantae</taxon>
        <taxon>Streptophyta</taxon>
        <taxon>Embryophyta</taxon>
        <taxon>Tracheophyta</taxon>
        <taxon>Spermatophyta</taxon>
        <taxon>Magnoliopsida</taxon>
        <taxon>eudicotyledons</taxon>
        <taxon>Gunneridae</taxon>
        <taxon>Pentapetalae</taxon>
        <taxon>rosids</taxon>
        <taxon>fabids</taxon>
        <taxon>Rosales</taxon>
        <taxon>Rosaceae</taxon>
        <taxon>Amygdaloideae</taxon>
        <taxon>Maleae</taxon>
        <taxon>Malus</taxon>
    </lineage>
</organism>
<sequence length="180" mass="19950">MYMTIVKNPNCNDSARVESLLDVLLIRLGIEAVHDCPCSNPFLPAVSLKNILDLSPCLYMSNTENATDPTREAAGEADKFATNQANVSGLISVYSLEQCTHLLKPDRPAFFTGRPATNHNIDQVDGTEAKTRLYDRNSSGQQSIQKSLASTTALLLLILSTKTYDVSFRKRKKKIPMMLR</sequence>
<evidence type="ECO:0000313" key="2">
    <source>
        <dbReference type="Proteomes" id="UP000290289"/>
    </source>
</evidence>
<comment type="caution">
    <text evidence="1">The sequence shown here is derived from an EMBL/GenBank/DDBJ whole genome shotgun (WGS) entry which is preliminary data.</text>
</comment>
<reference evidence="1 2" key="1">
    <citation type="submission" date="2018-10" db="EMBL/GenBank/DDBJ databases">
        <title>A high-quality apple genome assembly.</title>
        <authorList>
            <person name="Hu J."/>
        </authorList>
    </citation>
    <scope>NUCLEOTIDE SEQUENCE [LARGE SCALE GENOMIC DNA]</scope>
    <source>
        <strain evidence="2">cv. HFTH1</strain>
        <tissue evidence="1">Young leaf</tissue>
    </source>
</reference>
<dbReference type="AlphaFoldDB" id="A0A498IPW6"/>
<name>A0A498IPW6_MALDO</name>
<evidence type="ECO:0000313" key="1">
    <source>
        <dbReference type="EMBL" id="RXH85229.1"/>
    </source>
</evidence>
<dbReference type="Proteomes" id="UP000290289">
    <property type="component" value="Chromosome 11"/>
</dbReference>
<gene>
    <name evidence="1" type="ORF">DVH24_041997</name>
</gene>
<proteinExistence type="predicted"/>
<dbReference type="EMBL" id="RDQH01000337">
    <property type="protein sequence ID" value="RXH85229.1"/>
    <property type="molecule type" value="Genomic_DNA"/>
</dbReference>
<keyword evidence="2" id="KW-1185">Reference proteome</keyword>
<accession>A0A498IPW6</accession>
<protein>
    <submittedName>
        <fullName evidence="1">Uncharacterized protein</fullName>
    </submittedName>
</protein>